<reference evidence="9 10" key="1">
    <citation type="journal article" date="2016" name="Microb. Cell Fact.">
        <title>Dissection of exopolysaccharide biosynthesis in Kozakia baliensis.</title>
        <authorList>
            <person name="Brandt J.U."/>
            <person name="Jakob F."/>
            <person name="Behr J."/>
            <person name="Geissler A.J."/>
            <person name="Vogel R.F."/>
        </authorList>
    </citation>
    <scope>NUCLEOTIDE SEQUENCE [LARGE SCALE GENOMIC DNA]</scope>
    <source>
        <strain evidence="9 10">DSM 14400</strain>
    </source>
</reference>
<feature type="domain" description="MgtC/SapB/SrpB/YhiD N-terminal" evidence="8">
    <location>
        <begin position="21"/>
        <end position="145"/>
    </location>
</feature>
<keyword evidence="7" id="KW-0997">Cell inner membrane</keyword>
<dbReference type="OrthoDB" id="9811198at2"/>
<dbReference type="eggNOG" id="COG1285">
    <property type="taxonomic scope" value="Bacteria"/>
</dbReference>
<dbReference type="AlphaFoldDB" id="A0A1D8UQB2"/>
<comment type="subcellular location">
    <subcellularLocation>
        <location evidence="7">Cell inner membrane</location>
        <topology evidence="7">Multi-pass membrane protein</topology>
    </subcellularLocation>
    <subcellularLocation>
        <location evidence="1">Cell membrane</location>
        <topology evidence="1">Multi-pass membrane protein</topology>
    </subcellularLocation>
</comment>
<dbReference type="KEGG" id="kba:A0U89_00330"/>
<evidence type="ECO:0000256" key="4">
    <source>
        <dbReference type="ARBA" id="ARBA00022692"/>
    </source>
</evidence>
<dbReference type="RefSeq" id="WP_070401694.1">
    <property type="nucleotide sequence ID" value="NZ_BJVW01000007.1"/>
</dbReference>
<evidence type="ECO:0000256" key="6">
    <source>
        <dbReference type="ARBA" id="ARBA00023136"/>
    </source>
</evidence>
<dbReference type="PRINTS" id="PR01837">
    <property type="entry name" value="MGTCSAPBPROT"/>
</dbReference>
<dbReference type="STRING" id="153496.A0U89_00330"/>
<keyword evidence="5 7" id="KW-1133">Transmembrane helix</keyword>
<evidence type="ECO:0000259" key="8">
    <source>
        <dbReference type="Pfam" id="PF02308"/>
    </source>
</evidence>
<feature type="transmembrane region" description="Helical" evidence="7">
    <location>
        <begin position="111"/>
        <end position="144"/>
    </location>
</feature>
<accession>A0A1D8UQB2</accession>
<keyword evidence="3" id="KW-1003">Cell membrane</keyword>
<evidence type="ECO:0000256" key="7">
    <source>
        <dbReference type="RuleBase" id="RU365041"/>
    </source>
</evidence>
<keyword evidence="10" id="KW-1185">Reference proteome</keyword>
<evidence type="ECO:0000313" key="10">
    <source>
        <dbReference type="Proteomes" id="UP000179145"/>
    </source>
</evidence>
<feature type="transmembrane region" description="Helical" evidence="7">
    <location>
        <begin position="44"/>
        <end position="61"/>
    </location>
</feature>
<dbReference type="PANTHER" id="PTHR33778:SF1">
    <property type="entry name" value="MAGNESIUM TRANSPORTER YHID-RELATED"/>
    <property type="match status" value="1"/>
</dbReference>
<dbReference type="Proteomes" id="UP000179145">
    <property type="component" value="Chromosome"/>
</dbReference>
<name>A0A1D8UQB2_9PROT</name>
<dbReference type="EMBL" id="CP014674">
    <property type="protein sequence ID" value="AOX15828.1"/>
    <property type="molecule type" value="Genomic_DNA"/>
</dbReference>
<protein>
    <recommendedName>
        <fullName evidence="7">Protein MgtC</fullName>
    </recommendedName>
</protein>
<keyword evidence="4 7" id="KW-0812">Transmembrane</keyword>
<organism evidence="9 10">
    <name type="scientific">Kozakia baliensis</name>
    <dbReference type="NCBI Taxonomy" id="153496"/>
    <lineage>
        <taxon>Bacteria</taxon>
        <taxon>Pseudomonadati</taxon>
        <taxon>Pseudomonadota</taxon>
        <taxon>Alphaproteobacteria</taxon>
        <taxon>Acetobacterales</taxon>
        <taxon>Acetobacteraceae</taxon>
        <taxon>Kozakia</taxon>
    </lineage>
</organism>
<evidence type="ECO:0000256" key="5">
    <source>
        <dbReference type="ARBA" id="ARBA00022989"/>
    </source>
</evidence>
<proteinExistence type="inferred from homology"/>
<sequence>MHPTMPLGSAAGQGWQQLGELLLAFVLSAFVGLEREYRQKSAGFRTYTLVGVASALFVLVSKYGFNDVLLPERIILDPSRVAAQVVSGLGFIGGGVIFMRRDTVRGLTTAASVWLTAALGMACGAGLTALALLTMAGYLFIMFVTPHWLRHFPRSKSPGCTLVVIGQDDAEFPDRVQALVCERHFTIGHVRLDRMTQEGHMALALRVRGKPPYATLANALARLEGVLSVRTENGGNDTE</sequence>
<dbReference type="InterPro" id="IPR003416">
    <property type="entry name" value="MgtC/SapB/SrpB/YhiD_fam"/>
</dbReference>
<evidence type="ECO:0000313" key="9">
    <source>
        <dbReference type="EMBL" id="AOX15828.1"/>
    </source>
</evidence>
<dbReference type="Pfam" id="PF02308">
    <property type="entry name" value="MgtC"/>
    <property type="match status" value="1"/>
</dbReference>
<feature type="transmembrane region" description="Helical" evidence="7">
    <location>
        <begin position="15"/>
        <end position="32"/>
    </location>
</feature>
<comment type="similarity">
    <text evidence="2 7">Belongs to the MgtC/SapB family.</text>
</comment>
<gene>
    <name evidence="9" type="ORF">A0U89_00330</name>
</gene>
<evidence type="ECO:0000256" key="1">
    <source>
        <dbReference type="ARBA" id="ARBA00004651"/>
    </source>
</evidence>
<dbReference type="InterPro" id="IPR049177">
    <property type="entry name" value="MgtC_SapB_SrpB_YhiD_N"/>
</dbReference>
<dbReference type="GO" id="GO:0005886">
    <property type="term" value="C:plasma membrane"/>
    <property type="evidence" value="ECO:0007669"/>
    <property type="project" value="UniProtKB-SubCell"/>
</dbReference>
<keyword evidence="6 7" id="KW-0472">Membrane</keyword>
<feature type="transmembrane region" description="Helical" evidence="7">
    <location>
        <begin position="81"/>
        <end position="99"/>
    </location>
</feature>
<dbReference type="PANTHER" id="PTHR33778">
    <property type="entry name" value="PROTEIN MGTC"/>
    <property type="match status" value="1"/>
</dbReference>
<evidence type="ECO:0000256" key="3">
    <source>
        <dbReference type="ARBA" id="ARBA00022475"/>
    </source>
</evidence>
<evidence type="ECO:0000256" key="2">
    <source>
        <dbReference type="ARBA" id="ARBA00009298"/>
    </source>
</evidence>